<accession>A0A815QCS7</accession>
<evidence type="ECO:0000256" key="1">
    <source>
        <dbReference type="ARBA" id="ARBA00022630"/>
    </source>
</evidence>
<dbReference type="InterPro" id="IPR036188">
    <property type="entry name" value="FAD/NAD-bd_sf"/>
</dbReference>
<evidence type="ECO:0000313" key="7">
    <source>
        <dbReference type="Proteomes" id="UP000663845"/>
    </source>
</evidence>
<keyword evidence="4" id="KW-0503">Monooxygenase</keyword>
<keyword evidence="4" id="KW-0521">NADP</keyword>
<dbReference type="SUPFAM" id="SSF51735">
    <property type="entry name" value="NAD(P)-binding Rossmann-fold domains"/>
    <property type="match status" value="1"/>
</dbReference>
<name>A0A815QCS7_9BILA</name>
<keyword evidence="4" id="KW-0472">Membrane</keyword>
<evidence type="ECO:0000313" key="6">
    <source>
        <dbReference type="EMBL" id="CAF4105297.1"/>
    </source>
</evidence>
<dbReference type="AlphaFoldDB" id="A0A815QCS7"/>
<dbReference type="EMBL" id="CAJNOG010001643">
    <property type="protein sequence ID" value="CAF1460981.1"/>
    <property type="molecule type" value="Genomic_DNA"/>
</dbReference>
<keyword evidence="4" id="KW-0256">Endoplasmic reticulum</keyword>
<evidence type="ECO:0000256" key="4">
    <source>
        <dbReference type="PIRNR" id="PIRNR000332"/>
    </source>
</evidence>
<dbReference type="InterPro" id="IPR050346">
    <property type="entry name" value="FMO-like"/>
</dbReference>
<dbReference type="Proteomes" id="UP000663845">
    <property type="component" value="Unassembled WGS sequence"/>
</dbReference>
<dbReference type="InterPro" id="IPR000960">
    <property type="entry name" value="Flavin_mOase"/>
</dbReference>
<keyword evidence="2 4" id="KW-0274">FAD</keyword>
<dbReference type="PIRSF" id="PIRSF000332">
    <property type="entry name" value="FMO"/>
    <property type="match status" value="1"/>
</dbReference>
<dbReference type="PANTHER" id="PTHR23023">
    <property type="entry name" value="DIMETHYLANILINE MONOOXYGENASE"/>
    <property type="match status" value="1"/>
</dbReference>
<comment type="similarity">
    <text evidence="4">Belongs to the FMO family.</text>
</comment>
<dbReference type="EMBL" id="CAJOAZ010005577">
    <property type="protein sequence ID" value="CAF4105297.1"/>
    <property type="molecule type" value="Genomic_DNA"/>
</dbReference>
<dbReference type="PRINTS" id="PR00370">
    <property type="entry name" value="FMOXYGENASE"/>
</dbReference>
<comment type="cofactor">
    <cofactor evidence="4">
        <name>FAD</name>
        <dbReference type="ChEBI" id="CHEBI:57692"/>
    </cofactor>
</comment>
<protein>
    <submittedName>
        <fullName evidence="5">Uncharacterized protein</fullName>
    </submittedName>
</protein>
<dbReference type="InterPro" id="IPR036291">
    <property type="entry name" value="NAD(P)-bd_dom_sf"/>
</dbReference>
<proteinExistence type="inferred from homology"/>
<evidence type="ECO:0000256" key="3">
    <source>
        <dbReference type="ARBA" id="ARBA00023002"/>
    </source>
</evidence>
<dbReference type="GO" id="GO:0050660">
    <property type="term" value="F:flavin adenine dinucleotide binding"/>
    <property type="evidence" value="ECO:0007669"/>
    <property type="project" value="InterPro"/>
</dbReference>
<dbReference type="Pfam" id="PF13738">
    <property type="entry name" value="Pyr_redox_3"/>
    <property type="match status" value="1"/>
</dbReference>
<gene>
    <name evidence="5" type="ORF">JYZ213_LOCUS41251</name>
    <name evidence="6" type="ORF">OXD698_LOCUS35638</name>
</gene>
<keyword evidence="1 4" id="KW-0285">Flavoprotein</keyword>
<evidence type="ECO:0000256" key="2">
    <source>
        <dbReference type="ARBA" id="ARBA00022827"/>
    </source>
</evidence>
<keyword evidence="3 4" id="KW-0560">Oxidoreductase</keyword>
<dbReference type="SUPFAM" id="SSF51905">
    <property type="entry name" value="FAD/NAD(P)-binding domain"/>
    <property type="match status" value="2"/>
</dbReference>
<dbReference type="Proteomes" id="UP000663844">
    <property type="component" value="Unassembled WGS sequence"/>
</dbReference>
<comment type="subcellular location">
    <subcellularLocation>
        <location evidence="4">Endoplasmic reticulum membrane</location>
    </subcellularLocation>
</comment>
<comment type="caution">
    <text evidence="5">The sequence shown here is derived from an EMBL/GenBank/DDBJ whole genome shotgun (WGS) entry which is preliminary data.</text>
</comment>
<organism evidence="5 7">
    <name type="scientific">Adineta steineri</name>
    <dbReference type="NCBI Taxonomy" id="433720"/>
    <lineage>
        <taxon>Eukaryota</taxon>
        <taxon>Metazoa</taxon>
        <taxon>Spiralia</taxon>
        <taxon>Gnathifera</taxon>
        <taxon>Rotifera</taxon>
        <taxon>Eurotatoria</taxon>
        <taxon>Bdelloidea</taxon>
        <taxon>Adinetida</taxon>
        <taxon>Adinetidae</taxon>
        <taxon>Adineta</taxon>
    </lineage>
</organism>
<dbReference type="Gene3D" id="3.50.50.60">
    <property type="entry name" value="FAD/NAD(P)-binding domain"/>
    <property type="match status" value="1"/>
</dbReference>
<dbReference type="GO" id="GO:0005789">
    <property type="term" value="C:endoplasmic reticulum membrane"/>
    <property type="evidence" value="ECO:0007669"/>
    <property type="project" value="UniProtKB-SubCell"/>
</dbReference>
<reference evidence="5" key="1">
    <citation type="submission" date="2021-02" db="EMBL/GenBank/DDBJ databases">
        <authorList>
            <person name="Nowell W R."/>
        </authorList>
    </citation>
    <scope>NUCLEOTIDE SEQUENCE</scope>
</reference>
<sequence>MSNHYTVCIVGAGIYGLIAAKTLLELYPDINLVIFDANSSLGGTWSKQRIYPELLSNSSFDTYEYSDLAIKETIDKDTGTHQNDNLISGAELNHYLETYAQKYHIREHIQFNSHVTSIEKQDKLWKLQVQKFEEQQKWVSVEKLILATGMLVTPSLPNDIATAPTFTVPQYHNQDLAKIKIREVGQHVLVVGASKSALDVAYSMVKLGARVTLVIKEENTPGSPGPPWFLPRRILFNSSDVDKTFFSRVSSLFSPNVWSLRTWSHFFLHKTISGRWLIKGWWKLLERYARWEMDYESNQYLKEFYPKYGLFWASTNLVIITHNDLLDMIKDQRTCLKRGNINALSETNTVCFTDGSKLNVDLIIWATGWHQSSLFQNLISSHNLSRTKEEWLQMETNAEHYLFEQCPTLKESPVPLLPLPSMNTNILYLYRRLVPVDYINDHSIVCVGSFLAFGTAMIAEVQALWSVVYLMNEGSVLPADKEHEQVEWDIALKNIWFRRRYPLVERHLNYTGDFMQYIDLLLNDLGLKTRRKCNWLREIFEPYMPCDYKGLAQEWLKQRKENNGDKQKEE</sequence>
<dbReference type="GO" id="GO:0050661">
    <property type="term" value="F:NADP binding"/>
    <property type="evidence" value="ECO:0007669"/>
    <property type="project" value="InterPro"/>
</dbReference>
<dbReference type="GO" id="GO:0004499">
    <property type="term" value="F:N,N-dimethylaniline monooxygenase activity"/>
    <property type="evidence" value="ECO:0007669"/>
    <property type="project" value="UniProtKB-UniRule"/>
</dbReference>
<evidence type="ECO:0000313" key="5">
    <source>
        <dbReference type="EMBL" id="CAF1460981.1"/>
    </source>
</evidence>